<reference evidence="1" key="1">
    <citation type="submission" date="2018-10" db="EMBL/GenBank/DDBJ databases">
        <title>Hidden diversity of soil giant viruses.</title>
        <authorList>
            <person name="Schulz F."/>
            <person name="Alteio L."/>
            <person name="Goudeau D."/>
            <person name="Ryan E.M."/>
            <person name="Malmstrom R.R."/>
            <person name="Blanchard J."/>
            <person name="Woyke T."/>
        </authorList>
    </citation>
    <scope>NUCLEOTIDE SEQUENCE</scope>
    <source>
        <strain evidence="1">HAV1</strain>
    </source>
</reference>
<evidence type="ECO:0000313" key="1">
    <source>
        <dbReference type="EMBL" id="AYV80725.1"/>
    </source>
</evidence>
<organism evidence="1">
    <name type="scientific">Harvfovirus sp</name>
    <dbReference type="NCBI Taxonomy" id="2487768"/>
    <lineage>
        <taxon>Viruses</taxon>
        <taxon>Varidnaviria</taxon>
        <taxon>Bamfordvirae</taxon>
        <taxon>Nucleocytoviricota</taxon>
        <taxon>Megaviricetes</taxon>
        <taxon>Imitervirales</taxon>
        <taxon>Mimiviridae</taxon>
        <taxon>Klosneuvirinae</taxon>
    </lineage>
</organism>
<name>A0A3G5A0L1_9VIRU</name>
<dbReference type="EMBL" id="MK072247">
    <property type="protein sequence ID" value="AYV80725.1"/>
    <property type="molecule type" value="Genomic_DNA"/>
</dbReference>
<sequence>MSTTSDALMNKLKALIPDEERLTFLAKKVKDIILRCKEKFPEVNIEIISHHEVALYNTAIRVDFKDTNYVVNVITATGSTGGDFCESAIISKEPNEIYYSGELGYGDVVRHPDEEAFEQDIVELFKKLPTH</sequence>
<gene>
    <name evidence="1" type="ORF">Harvfovirus5_29</name>
</gene>
<protein>
    <submittedName>
        <fullName evidence="1">Uncharacterized protein</fullName>
    </submittedName>
</protein>
<proteinExistence type="predicted"/>
<accession>A0A3G5A0L1</accession>